<dbReference type="EMBL" id="MW582934">
    <property type="protein sequence ID" value="QXT57807.1"/>
    <property type="molecule type" value="Genomic_DNA"/>
</dbReference>
<proteinExistence type="predicted"/>
<organism evidence="2">
    <name type="scientific">Rhinella marina erythrocytic-like virus</name>
    <dbReference type="NCBI Taxonomy" id="2859906"/>
    <lineage>
        <taxon>Viruses</taxon>
        <taxon>Varidnaviria</taxon>
        <taxon>Bamfordvirae</taxon>
        <taxon>Nucleocytoviricota</taxon>
        <taxon>Megaviricetes</taxon>
        <taxon>Pimascovirales</taxon>
        <taxon>Pimascovirales incertae sedis</taxon>
        <taxon>Iridoviridae</taxon>
    </lineage>
</organism>
<evidence type="ECO:0000256" key="1">
    <source>
        <dbReference type="SAM" id="Phobius"/>
    </source>
</evidence>
<feature type="transmembrane region" description="Helical" evidence="1">
    <location>
        <begin position="5"/>
        <end position="23"/>
    </location>
</feature>
<reference evidence="2" key="1">
    <citation type="submission" date="2021-02" db="EMBL/GenBank/DDBJ databases">
        <title>Distinct virome patterns of the invasive cane toad (Rhinella marina) across its native and introduced ranges.</title>
        <authorList>
            <person name="Russo A.G."/>
            <person name="Harding E.F."/>
            <person name="Yan G.J."/>
            <person name="Selechnik D."/>
            <person name="Ducatez S."/>
            <person name="DeVore J.L."/>
            <person name="Zhou J."/>
            <person name="Sarma R.R."/>
            <person name="Lee Y.P."/>
            <person name="Richardson M.F."/>
            <person name="Shine R."/>
            <person name="Rollins L.A."/>
            <person name="White P.A."/>
        </authorList>
    </citation>
    <scope>NUCLEOTIDE SEQUENCE</scope>
</reference>
<name>A0A8F6YI17_9VIRU</name>
<accession>A0A8F6YI17</accession>
<feature type="transmembrane region" description="Helical" evidence="1">
    <location>
        <begin position="29"/>
        <end position="48"/>
    </location>
</feature>
<keyword evidence="1" id="KW-1133">Transmembrane helix</keyword>
<evidence type="ECO:0000313" key="2">
    <source>
        <dbReference type="EMBL" id="QXT57807.1"/>
    </source>
</evidence>
<keyword evidence="1" id="KW-0812">Transmembrane</keyword>
<sequence length="59" mass="6386">MDRSSYKYIIIILACAVGGYFLLREMPLISAPLAGGALGTAGIGYYLYRSGELNKLLVK</sequence>
<keyword evidence="1" id="KW-0472">Membrane</keyword>
<protein>
    <submittedName>
        <fullName evidence="2">Uncharacterized protein</fullName>
    </submittedName>
</protein>